<dbReference type="InterPro" id="IPR039911">
    <property type="entry name" value="JIP3/JIP4"/>
</dbReference>
<accession>A0A448XNP6</accession>
<dbReference type="OrthoDB" id="10256043at2759"/>
<name>A0A448XNP6_9PLAT</name>
<feature type="coiled-coil region" evidence="1">
    <location>
        <begin position="126"/>
        <end position="160"/>
    </location>
</feature>
<dbReference type="Proteomes" id="UP000784294">
    <property type="component" value="Unassembled WGS sequence"/>
</dbReference>
<evidence type="ECO:0000256" key="1">
    <source>
        <dbReference type="SAM" id="Coils"/>
    </source>
</evidence>
<keyword evidence="1" id="KW-0175">Coiled coil</keyword>
<reference evidence="4" key="1">
    <citation type="submission" date="2018-11" db="EMBL/GenBank/DDBJ databases">
        <authorList>
            <consortium name="Pathogen Informatics"/>
        </authorList>
    </citation>
    <scope>NUCLEOTIDE SEQUENCE</scope>
</reference>
<dbReference type="PANTHER" id="PTHR13886:SF4">
    <property type="entry name" value="JNK-INTERACTING PROTEIN 3"/>
    <property type="match status" value="1"/>
</dbReference>
<evidence type="ECO:0000256" key="2">
    <source>
        <dbReference type="SAM" id="MobiDB-lite"/>
    </source>
</evidence>
<dbReference type="EMBL" id="CAAALY010267595">
    <property type="protein sequence ID" value="VEL41041.1"/>
    <property type="molecule type" value="Genomic_DNA"/>
</dbReference>
<dbReference type="GO" id="GO:0016192">
    <property type="term" value="P:vesicle-mediated transport"/>
    <property type="evidence" value="ECO:0007669"/>
    <property type="project" value="TreeGrafter"/>
</dbReference>
<keyword evidence="5" id="KW-1185">Reference proteome</keyword>
<dbReference type="PROSITE" id="PS51776">
    <property type="entry name" value="RH1"/>
    <property type="match status" value="1"/>
</dbReference>
<evidence type="ECO:0000259" key="3">
    <source>
        <dbReference type="PROSITE" id="PS51776"/>
    </source>
</evidence>
<dbReference type="GO" id="GO:0030159">
    <property type="term" value="F:signaling receptor complex adaptor activity"/>
    <property type="evidence" value="ECO:0007669"/>
    <property type="project" value="TreeGrafter"/>
</dbReference>
<dbReference type="GO" id="GO:0019894">
    <property type="term" value="F:kinesin binding"/>
    <property type="evidence" value="ECO:0007669"/>
    <property type="project" value="TreeGrafter"/>
</dbReference>
<protein>
    <recommendedName>
        <fullName evidence="3">RH1 domain-containing protein</fullName>
    </recommendedName>
</protein>
<feature type="compositionally biased region" description="Low complexity" evidence="2">
    <location>
        <begin position="8"/>
        <end position="22"/>
    </location>
</feature>
<organism evidence="4 5">
    <name type="scientific">Protopolystoma xenopodis</name>
    <dbReference type="NCBI Taxonomy" id="117903"/>
    <lineage>
        <taxon>Eukaryota</taxon>
        <taxon>Metazoa</taxon>
        <taxon>Spiralia</taxon>
        <taxon>Lophotrochozoa</taxon>
        <taxon>Platyhelminthes</taxon>
        <taxon>Monogenea</taxon>
        <taxon>Polyopisthocotylea</taxon>
        <taxon>Polystomatidea</taxon>
        <taxon>Polystomatidae</taxon>
        <taxon>Protopolystoma</taxon>
    </lineage>
</organism>
<dbReference type="GO" id="GO:0005078">
    <property type="term" value="F:MAP-kinase scaffold activity"/>
    <property type="evidence" value="ECO:0007669"/>
    <property type="project" value="InterPro"/>
</dbReference>
<feature type="domain" description="RH1" evidence="3">
    <location>
        <begin position="72"/>
        <end position="160"/>
    </location>
</feature>
<dbReference type="InterPro" id="IPR034743">
    <property type="entry name" value="RH1"/>
</dbReference>
<evidence type="ECO:0000313" key="5">
    <source>
        <dbReference type="Proteomes" id="UP000784294"/>
    </source>
</evidence>
<dbReference type="PANTHER" id="PTHR13886">
    <property type="entry name" value="JNK/SAPK-ASSOCIATED PROTEIN"/>
    <property type="match status" value="1"/>
</dbReference>
<sequence>MMSDDTVPGEPSTTSGTSSNNEILEASGEILGSHTGFGQSNNVVGDSIDEGSLIGSLSDIYLASGTGDGESSDTSSLHSSVGHMMSEKFQGIAANVYHEFEQIVDVYGIPLVERLMPHVVNMLENLDEMYKEQTLLQTKLAKLKEDRDHLISELENEKRLRKQSQAVSF</sequence>
<dbReference type="AlphaFoldDB" id="A0A448XNP6"/>
<dbReference type="Pfam" id="PF09744">
    <property type="entry name" value="RH1"/>
    <property type="match status" value="1"/>
</dbReference>
<comment type="caution">
    <text evidence="4">The sequence shown here is derived from an EMBL/GenBank/DDBJ whole genome shotgun (WGS) entry which is preliminary data.</text>
</comment>
<evidence type="ECO:0000313" key="4">
    <source>
        <dbReference type="EMBL" id="VEL41041.1"/>
    </source>
</evidence>
<gene>
    <name evidence="4" type="ORF">PXEA_LOCUS34481</name>
</gene>
<dbReference type="Gene3D" id="1.20.58.1770">
    <property type="match status" value="1"/>
</dbReference>
<dbReference type="GO" id="GO:0005737">
    <property type="term" value="C:cytoplasm"/>
    <property type="evidence" value="ECO:0007669"/>
    <property type="project" value="TreeGrafter"/>
</dbReference>
<dbReference type="GO" id="GO:0008432">
    <property type="term" value="F:JUN kinase binding"/>
    <property type="evidence" value="ECO:0007669"/>
    <property type="project" value="TreeGrafter"/>
</dbReference>
<proteinExistence type="predicted"/>
<feature type="region of interest" description="Disordered" evidence="2">
    <location>
        <begin position="1"/>
        <end position="32"/>
    </location>
</feature>